<reference evidence="3 4" key="1">
    <citation type="submission" date="2022-03" db="EMBL/GenBank/DDBJ databases">
        <title>Complete genome sequence of Lysobacter capsici VKM B-2533 and Lysobacter gummosus 10.1.1, promising sources of lytic agents.</title>
        <authorList>
            <person name="Tarlachkov S.V."/>
            <person name="Kudryakova I.V."/>
            <person name="Afoshin A.S."/>
            <person name="Leontyevskaya E.A."/>
            <person name="Leontyevskaya N.V."/>
        </authorList>
    </citation>
    <scope>NUCLEOTIDE SEQUENCE [LARGE SCALE GENOMIC DNA]</scope>
    <source>
        <strain evidence="3 4">10.1.1</strain>
    </source>
</reference>
<name>A0ABY3X7G0_9GAMM</name>
<evidence type="ECO:0000313" key="4">
    <source>
        <dbReference type="Proteomes" id="UP000829194"/>
    </source>
</evidence>
<proteinExistence type="inferred from homology"/>
<evidence type="ECO:0000256" key="1">
    <source>
        <dbReference type="HAMAP-Rule" id="MF_01584"/>
    </source>
</evidence>
<protein>
    <submittedName>
        <fullName evidence="3">YceH family protein</fullName>
    </submittedName>
</protein>
<dbReference type="Proteomes" id="UP000829194">
    <property type="component" value="Chromosome"/>
</dbReference>
<dbReference type="InterPro" id="IPR036388">
    <property type="entry name" value="WH-like_DNA-bd_sf"/>
</dbReference>
<sequence>MSAIDTSEPESTGTENTHADAAPENLAPQLSATEARIIGSLIEKEATTPDAYPLTLNAIVTACNQKTSREPITALEQGEVANALRRLEPRGWVKSQHASRAERYSHRAGTVLDVTRPQSMLIALLMLRGPQTTHELLVRSERMAKFESAGDVQYALERLAQHSPPLVRLLGRQPGQREDRYGHLLCGEPVWNGSVSGGSEDGGGASPAAQSALIQRIEALEAKVAELEARLEAAGA</sequence>
<dbReference type="HAMAP" id="MF_01584">
    <property type="entry name" value="UPF0502"/>
    <property type="match status" value="1"/>
</dbReference>
<evidence type="ECO:0000256" key="2">
    <source>
        <dbReference type="SAM" id="MobiDB-lite"/>
    </source>
</evidence>
<gene>
    <name evidence="3" type="ORF">MOV92_18605</name>
</gene>
<organism evidence="3 4">
    <name type="scientific">Lysobacter gummosus</name>
    <dbReference type="NCBI Taxonomy" id="262324"/>
    <lineage>
        <taxon>Bacteria</taxon>
        <taxon>Pseudomonadati</taxon>
        <taxon>Pseudomonadota</taxon>
        <taxon>Gammaproteobacteria</taxon>
        <taxon>Lysobacterales</taxon>
        <taxon>Lysobacteraceae</taxon>
        <taxon>Lysobacter</taxon>
    </lineage>
</organism>
<keyword evidence="4" id="KW-1185">Reference proteome</keyword>
<dbReference type="RefSeq" id="WP_083512642.1">
    <property type="nucleotide sequence ID" value="NZ_CP011131.1"/>
</dbReference>
<dbReference type="InterPro" id="IPR007432">
    <property type="entry name" value="DUF480"/>
</dbReference>
<dbReference type="SUPFAM" id="SSF46785">
    <property type="entry name" value="Winged helix' DNA-binding domain"/>
    <property type="match status" value="2"/>
</dbReference>
<accession>A0ABY3X7G0</accession>
<dbReference type="PANTHER" id="PTHR38768:SF1">
    <property type="entry name" value="UPF0502 PROTEIN YCEH"/>
    <property type="match status" value="1"/>
</dbReference>
<dbReference type="PANTHER" id="PTHR38768">
    <property type="entry name" value="UPF0502 PROTEIN YCEH"/>
    <property type="match status" value="1"/>
</dbReference>
<dbReference type="EMBL" id="CP093547">
    <property type="protein sequence ID" value="UNP28489.1"/>
    <property type="molecule type" value="Genomic_DNA"/>
</dbReference>
<feature type="region of interest" description="Disordered" evidence="2">
    <location>
        <begin position="1"/>
        <end position="28"/>
    </location>
</feature>
<dbReference type="InterPro" id="IPR036390">
    <property type="entry name" value="WH_DNA-bd_sf"/>
</dbReference>
<dbReference type="Pfam" id="PF04337">
    <property type="entry name" value="DUF480"/>
    <property type="match status" value="1"/>
</dbReference>
<comment type="similarity">
    <text evidence="1">Belongs to the UPF0502 family.</text>
</comment>
<evidence type="ECO:0000313" key="3">
    <source>
        <dbReference type="EMBL" id="UNP28489.1"/>
    </source>
</evidence>
<dbReference type="Gene3D" id="1.10.10.10">
    <property type="entry name" value="Winged helix-like DNA-binding domain superfamily/Winged helix DNA-binding domain"/>
    <property type="match status" value="2"/>
</dbReference>